<feature type="compositionally biased region" description="Basic and acidic residues" evidence="1">
    <location>
        <begin position="316"/>
        <end position="333"/>
    </location>
</feature>
<dbReference type="KEGG" id="shs:STEHIDRAFT_143253"/>
<evidence type="ECO:0000313" key="3">
    <source>
        <dbReference type="Proteomes" id="UP000053927"/>
    </source>
</evidence>
<feature type="compositionally biased region" description="Low complexity" evidence="1">
    <location>
        <begin position="164"/>
        <end position="177"/>
    </location>
</feature>
<evidence type="ECO:0000256" key="1">
    <source>
        <dbReference type="SAM" id="MobiDB-lite"/>
    </source>
</evidence>
<dbReference type="EMBL" id="JH687406">
    <property type="protein sequence ID" value="EIM79321.1"/>
    <property type="molecule type" value="Genomic_DNA"/>
</dbReference>
<feature type="region of interest" description="Disordered" evidence="1">
    <location>
        <begin position="61"/>
        <end position="177"/>
    </location>
</feature>
<feature type="compositionally biased region" description="Basic residues" evidence="1">
    <location>
        <begin position="334"/>
        <end position="345"/>
    </location>
</feature>
<feature type="compositionally biased region" description="Low complexity" evidence="1">
    <location>
        <begin position="137"/>
        <end position="155"/>
    </location>
</feature>
<reference evidence="3" key="1">
    <citation type="journal article" date="2012" name="Science">
        <title>The Paleozoic origin of enzymatic lignin decomposition reconstructed from 31 fungal genomes.</title>
        <authorList>
            <person name="Floudas D."/>
            <person name="Binder M."/>
            <person name="Riley R."/>
            <person name="Barry K."/>
            <person name="Blanchette R.A."/>
            <person name="Henrissat B."/>
            <person name="Martinez A.T."/>
            <person name="Otillar R."/>
            <person name="Spatafora J.W."/>
            <person name="Yadav J.S."/>
            <person name="Aerts A."/>
            <person name="Benoit I."/>
            <person name="Boyd A."/>
            <person name="Carlson A."/>
            <person name="Copeland A."/>
            <person name="Coutinho P.M."/>
            <person name="de Vries R.P."/>
            <person name="Ferreira P."/>
            <person name="Findley K."/>
            <person name="Foster B."/>
            <person name="Gaskell J."/>
            <person name="Glotzer D."/>
            <person name="Gorecki P."/>
            <person name="Heitman J."/>
            <person name="Hesse C."/>
            <person name="Hori C."/>
            <person name="Igarashi K."/>
            <person name="Jurgens J.A."/>
            <person name="Kallen N."/>
            <person name="Kersten P."/>
            <person name="Kohler A."/>
            <person name="Kuees U."/>
            <person name="Kumar T.K.A."/>
            <person name="Kuo A."/>
            <person name="LaButti K."/>
            <person name="Larrondo L.F."/>
            <person name="Lindquist E."/>
            <person name="Ling A."/>
            <person name="Lombard V."/>
            <person name="Lucas S."/>
            <person name="Lundell T."/>
            <person name="Martin R."/>
            <person name="McLaughlin D.J."/>
            <person name="Morgenstern I."/>
            <person name="Morin E."/>
            <person name="Murat C."/>
            <person name="Nagy L.G."/>
            <person name="Nolan M."/>
            <person name="Ohm R.A."/>
            <person name="Patyshakuliyeva A."/>
            <person name="Rokas A."/>
            <person name="Ruiz-Duenas F.J."/>
            <person name="Sabat G."/>
            <person name="Salamov A."/>
            <person name="Samejima M."/>
            <person name="Schmutz J."/>
            <person name="Slot J.C."/>
            <person name="St John F."/>
            <person name="Stenlid J."/>
            <person name="Sun H."/>
            <person name="Sun S."/>
            <person name="Syed K."/>
            <person name="Tsang A."/>
            <person name="Wiebenga A."/>
            <person name="Young D."/>
            <person name="Pisabarro A."/>
            <person name="Eastwood D.C."/>
            <person name="Martin F."/>
            <person name="Cullen D."/>
            <person name="Grigoriev I.V."/>
            <person name="Hibbett D.S."/>
        </authorList>
    </citation>
    <scope>NUCLEOTIDE SEQUENCE [LARGE SCALE GENOMIC DNA]</scope>
    <source>
        <strain evidence="3">FP-91666</strain>
    </source>
</reference>
<feature type="compositionally biased region" description="Basic residues" evidence="1">
    <location>
        <begin position="428"/>
        <end position="442"/>
    </location>
</feature>
<organism evidence="2 3">
    <name type="scientific">Stereum hirsutum (strain FP-91666)</name>
    <name type="common">White-rot fungus</name>
    <dbReference type="NCBI Taxonomy" id="721885"/>
    <lineage>
        <taxon>Eukaryota</taxon>
        <taxon>Fungi</taxon>
        <taxon>Dikarya</taxon>
        <taxon>Basidiomycota</taxon>
        <taxon>Agaricomycotina</taxon>
        <taxon>Agaricomycetes</taxon>
        <taxon>Russulales</taxon>
        <taxon>Stereaceae</taxon>
        <taxon>Stereum</taxon>
    </lineage>
</organism>
<protein>
    <submittedName>
        <fullName evidence="2">Uncharacterized protein</fullName>
    </submittedName>
</protein>
<dbReference type="AlphaFoldDB" id="R7RVT8"/>
<keyword evidence="3" id="KW-1185">Reference proteome</keyword>
<dbReference type="GeneID" id="18799181"/>
<dbReference type="Proteomes" id="UP000053927">
    <property type="component" value="Unassembled WGS sequence"/>
</dbReference>
<feature type="compositionally biased region" description="Low complexity" evidence="1">
    <location>
        <begin position="266"/>
        <end position="277"/>
    </location>
</feature>
<name>R7RVT8_STEHR</name>
<sequence length="464" mass="48914">MQSSSSTIEHSTDLSNLAIVIPSLSDPDHFPEEFARIVQQAKTLNASRSCTICAFKARRDAESPVVLPSEPSESVTSSQPSQVPTSASPTSGRARARARSLVSDSSSASFHVTGVKQHATPTERAASSATALYERQSSPTWSTASGSSGMAPGSSVLDSTQLGSPTPSSPSALASALTSETVTSPAIASLPELSATVGQAPQSSTPPYPGLRFEPISATTYRGVPSESSSQFERFKILFPGVSSSRTHSKHYKMLSPSADPRVNNASLSASAGATSAPGEPQTVARSDNATPPVDSDASDDSTRADGQYSFTVHLEGAEAGKKAMGKGKDKAQMRTRKKNKKRPHPNKDRSLKWVSQRPVTEISDGSKGVGEAATSKVDELDRSLKWVSQRPVTEIYGSEGMGEASTSEVDELLSSDSDHRGSAVPARGRRAPNKKTSRRKRPESSVSSKGHAEEVEEDGLDVD</sequence>
<feature type="region of interest" description="Disordered" evidence="1">
    <location>
        <begin position="246"/>
        <end position="464"/>
    </location>
</feature>
<proteinExistence type="predicted"/>
<evidence type="ECO:0000313" key="2">
    <source>
        <dbReference type="EMBL" id="EIM79321.1"/>
    </source>
</evidence>
<gene>
    <name evidence="2" type="ORF">STEHIDRAFT_143253</name>
</gene>
<accession>R7RVT8</accession>
<dbReference type="RefSeq" id="XP_007311618.1">
    <property type="nucleotide sequence ID" value="XM_007311556.1"/>
</dbReference>
<feature type="compositionally biased region" description="Low complexity" evidence="1">
    <location>
        <begin position="63"/>
        <end position="109"/>
    </location>
</feature>
<feature type="compositionally biased region" description="Acidic residues" evidence="1">
    <location>
        <begin position="455"/>
        <end position="464"/>
    </location>
</feature>